<evidence type="ECO:0000256" key="1">
    <source>
        <dbReference type="SAM" id="MobiDB-lite"/>
    </source>
</evidence>
<comment type="caution">
    <text evidence="3">The sequence shown here is derived from an EMBL/GenBank/DDBJ whole genome shotgun (WGS) entry which is preliminary data.</text>
</comment>
<proteinExistence type="predicted"/>
<dbReference type="InterPro" id="IPR011047">
    <property type="entry name" value="Quinoprotein_ADH-like_sf"/>
</dbReference>
<protein>
    <submittedName>
        <fullName evidence="3">Uncharacterized protein</fullName>
    </submittedName>
</protein>
<feature type="region of interest" description="Disordered" evidence="1">
    <location>
        <begin position="171"/>
        <end position="209"/>
    </location>
</feature>
<sequence length="231" mass="25057">MAMAAARVLVAALHLLLADAIGIRRSDTSSDMDFISETKSQAGVTSVYAADKAYWTATLGTMNNAGVTRYTDEAIKKTERTDGKFFWGDPANRDSEQSYVGPADLTANISWAWHHPAGVYSTIPVGSPLVDDELNIYIGADDAIRKFDVTGVIKWSYAPRGQLAAAPTLCTSGSRRQAASDTRDVSSLSRRDAEDMLRPDWANGNEADTRAQMSRDFRVGDLVKVKPGASF</sequence>
<dbReference type="EMBL" id="CAUYUJ010014991">
    <property type="protein sequence ID" value="CAK0848591.1"/>
    <property type="molecule type" value="Genomic_DNA"/>
</dbReference>
<keyword evidence="2" id="KW-0732">Signal</keyword>
<evidence type="ECO:0000313" key="4">
    <source>
        <dbReference type="Proteomes" id="UP001189429"/>
    </source>
</evidence>
<gene>
    <name evidence="3" type="ORF">PCOR1329_LOCUS41489</name>
</gene>
<accession>A0ABN9TR12</accession>
<keyword evidence="4" id="KW-1185">Reference proteome</keyword>
<dbReference type="SUPFAM" id="SSF50998">
    <property type="entry name" value="Quinoprotein alcohol dehydrogenase-like"/>
    <property type="match status" value="1"/>
</dbReference>
<feature type="compositionally biased region" description="Polar residues" evidence="1">
    <location>
        <begin position="171"/>
        <end position="180"/>
    </location>
</feature>
<feature type="compositionally biased region" description="Basic and acidic residues" evidence="1">
    <location>
        <begin position="181"/>
        <end position="198"/>
    </location>
</feature>
<feature type="signal peptide" evidence="2">
    <location>
        <begin position="1"/>
        <end position="20"/>
    </location>
</feature>
<evidence type="ECO:0000313" key="3">
    <source>
        <dbReference type="EMBL" id="CAK0848591.1"/>
    </source>
</evidence>
<organism evidence="3 4">
    <name type="scientific">Prorocentrum cordatum</name>
    <dbReference type="NCBI Taxonomy" id="2364126"/>
    <lineage>
        <taxon>Eukaryota</taxon>
        <taxon>Sar</taxon>
        <taxon>Alveolata</taxon>
        <taxon>Dinophyceae</taxon>
        <taxon>Prorocentrales</taxon>
        <taxon>Prorocentraceae</taxon>
        <taxon>Prorocentrum</taxon>
    </lineage>
</organism>
<name>A0ABN9TR12_9DINO</name>
<evidence type="ECO:0000256" key="2">
    <source>
        <dbReference type="SAM" id="SignalP"/>
    </source>
</evidence>
<reference evidence="3" key="1">
    <citation type="submission" date="2023-10" db="EMBL/GenBank/DDBJ databases">
        <authorList>
            <person name="Chen Y."/>
            <person name="Shah S."/>
            <person name="Dougan E. K."/>
            <person name="Thang M."/>
            <person name="Chan C."/>
        </authorList>
    </citation>
    <scope>NUCLEOTIDE SEQUENCE [LARGE SCALE GENOMIC DNA]</scope>
</reference>
<feature type="chain" id="PRO_5045867782" evidence="2">
    <location>
        <begin position="21"/>
        <end position="231"/>
    </location>
</feature>
<dbReference type="Proteomes" id="UP001189429">
    <property type="component" value="Unassembled WGS sequence"/>
</dbReference>